<accession>A0A418QN13</accession>
<keyword evidence="8 9" id="KW-0413">Isomerase</keyword>
<dbReference type="HAMAP" id="MF_00135">
    <property type="entry name" value="PRAI"/>
    <property type="match status" value="1"/>
</dbReference>
<dbReference type="Pfam" id="PF00697">
    <property type="entry name" value="PRAI"/>
    <property type="match status" value="1"/>
</dbReference>
<dbReference type="InterPro" id="IPR044643">
    <property type="entry name" value="TrpF_fam"/>
</dbReference>
<comment type="pathway">
    <text evidence="2 9">Amino-acid biosynthesis; L-tryptophan biosynthesis; L-tryptophan from chorismate: step 3/5.</text>
</comment>
<organism evidence="11 12">
    <name type="scientific">Hymenobacter rubripertinctus</name>
    <dbReference type="NCBI Taxonomy" id="2029981"/>
    <lineage>
        <taxon>Bacteria</taxon>
        <taxon>Pseudomonadati</taxon>
        <taxon>Bacteroidota</taxon>
        <taxon>Cytophagia</taxon>
        <taxon>Cytophagales</taxon>
        <taxon>Hymenobacteraceae</taxon>
        <taxon>Hymenobacter</taxon>
    </lineage>
</organism>
<keyword evidence="12" id="KW-1185">Reference proteome</keyword>
<evidence type="ECO:0000259" key="10">
    <source>
        <dbReference type="Pfam" id="PF00697"/>
    </source>
</evidence>
<evidence type="ECO:0000256" key="4">
    <source>
        <dbReference type="ARBA" id="ARBA00022272"/>
    </source>
</evidence>
<evidence type="ECO:0000313" key="11">
    <source>
        <dbReference type="EMBL" id="RIY06532.1"/>
    </source>
</evidence>
<keyword evidence="5 9" id="KW-0028">Amino-acid biosynthesis</keyword>
<evidence type="ECO:0000313" key="12">
    <source>
        <dbReference type="Proteomes" id="UP000284250"/>
    </source>
</evidence>
<dbReference type="PANTHER" id="PTHR42894:SF1">
    <property type="entry name" value="N-(5'-PHOSPHORIBOSYL)ANTHRANILATE ISOMERASE"/>
    <property type="match status" value="1"/>
</dbReference>
<sequence length="228" mass="25024">MSTTPETHPSLRLKVCGMKYADNIAEVAALEPDFMGFIFHSASSRFVGETLDARLLQSLPPGLRKVGVFVDESNEFILRQLGRYGLDAAQLHGHETPAQCAELRAAGVMVIKVFGMDADFSLDQLTPYAPYCAFFLFDTKGPQPGGNGTTFNWELLRDYILPVPYLLAGGLDLRHAPALRHLTLPGLYGLDLNSRFETAPALKDAARLSQMFRLLRAQPTSAALPTAR</sequence>
<dbReference type="SUPFAM" id="SSF51366">
    <property type="entry name" value="Ribulose-phoshate binding barrel"/>
    <property type="match status" value="1"/>
</dbReference>
<feature type="domain" description="N-(5'phosphoribosyl) anthranilate isomerase (PRAI)" evidence="10">
    <location>
        <begin position="14"/>
        <end position="212"/>
    </location>
</feature>
<keyword evidence="6 9" id="KW-0822">Tryptophan biosynthesis</keyword>
<evidence type="ECO:0000256" key="3">
    <source>
        <dbReference type="ARBA" id="ARBA00012572"/>
    </source>
</evidence>
<evidence type="ECO:0000256" key="6">
    <source>
        <dbReference type="ARBA" id="ARBA00022822"/>
    </source>
</evidence>
<keyword evidence="7 9" id="KW-0057">Aromatic amino acid biosynthesis</keyword>
<dbReference type="Gene3D" id="3.20.20.70">
    <property type="entry name" value="Aldolase class I"/>
    <property type="match status" value="1"/>
</dbReference>
<dbReference type="EMBL" id="QYCN01000039">
    <property type="protein sequence ID" value="RIY06532.1"/>
    <property type="molecule type" value="Genomic_DNA"/>
</dbReference>
<dbReference type="PANTHER" id="PTHR42894">
    <property type="entry name" value="N-(5'-PHOSPHORIBOSYL)ANTHRANILATE ISOMERASE"/>
    <property type="match status" value="1"/>
</dbReference>
<dbReference type="Proteomes" id="UP000284250">
    <property type="component" value="Unassembled WGS sequence"/>
</dbReference>
<comment type="caution">
    <text evidence="11">The sequence shown here is derived from an EMBL/GenBank/DDBJ whole genome shotgun (WGS) entry which is preliminary data.</text>
</comment>
<dbReference type="InterPro" id="IPR001240">
    <property type="entry name" value="PRAI_dom"/>
</dbReference>
<evidence type="ECO:0000256" key="2">
    <source>
        <dbReference type="ARBA" id="ARBA00004664"/>
    </source>
</evidence>
<dbReference type="GO" id="GO:0004640">
    <property type="term" value="F:phosphoribosylanthranilate isomerase activity"/>
    <property type="evidence" value="ECO:0007669"/>
    <property type="project" value="UniProtKB-UniRule"/>
</dbReference>
<dbReference type="RefSeq" id="WP_119657290.1">
    <property type="nucleotide sequence ID" value="NZ_JBHUOI010000083.1"/>
</dbReference>
<protein>
    <recommendedName>
        <fullName evidence="4 9">N-(5'-phosphoribosyl)anthranilate isomerase</fullName>
        <shortName evidence="9">PRAI</shortName>
        <ecNumber evidence="3 9">5.3.1.24</ecNumber>
    </recommendedName>
</protein>
<dbReference type="InterPro" id="IPR013785">
    <property type="entry name" value="Aldolase_TIM"/>
</dbReference>
<dbReference type="OrthoDB" id="9786954at2"/>
<dbReference type="InterPro" id="IPR011060">
    <property type="entry name" value="RibuloseP-bd_barrel"/>
</dbReference>
<comment type="similarity">
    <text evidence="9">Belongs to the TrpF family.</text>
</comment>
<dbReference type="GO" id="GO:0000162">
    <property type="term" value="P:L-tryptophan biosynthetic process"/>
    <property type="evidence" value="ECO:0007669"/>
    <property type="project" value="UniProtKB-UniRule"/>
</dbReference>
<name>A0A418QN13_9BACT</name>
<reference evidence="11 12" key="1">
    <citation type="submission" date="2018-09" db="EMBL/GenBank/DDBJ databases">
        <authorList>
            <person name="Zeman M."/>
            <person name="Pardy F."/>
        </authorList>
    </citation>
    <scope>NUCLEOTIDE SEQUENCE [LARGE SCALE GENOMIC DNA]</scope>
    <source>
        <strain evidence="11 12">CCM 8852</strain>
    </source>
</reference>
<evidence type="ECO:0000256" key="1">
    <source>
        <dbReference type="ARBA" id="ARBA00001164"/>
    </source>
</evidence>
<proteinExistence type="inferred from homology"/>
<comment type="catalytic activity">
    <reaction evidence="1 9">
        <text>N-(5-phospho-beta-D-ribosyl)anthranilate = 1-(2-carboxyphenylamino)-1-deoxy-D-ribulose 5-phosphate</text>
        <dbReference type="Rhea" id="RHEA:21540"/>
        <dbReference type="ChEBI" id="CHEBI:18277"/>
        <dbReference type="ChEBI" id="CHEBI:58613"/>
        <dbReference type="EC" id="5.3.1.24"/>
    </reaction>
</comment>
<evidence type="ECO:0000256" key="5">
    <source>
        <dbReference type="ARBA" id="ARBA00022605"/>
    </source>
</evidence>
<gene>
    <name evidence="9" type="primary">trpF</name>
    <name evidence="11" type="ORF">D0T11_18470</name>
</gene>
<evidence type="ECO:0000256" key="7">
    <source>
        <dbReference type="ARBA" id="ARBA00023141"/>
    </source>
</evidence>
<reference evidence="11 12" key="2">
    <citation type="submission" date="2019-01" db="EMBL/GenBank/DDBJ databases">
        <title>Hymenobacter humicola sp. nov., isolated from soils in Antarctica.</title>
        <authorList>
            <person name="Sedlacek I."/>
            <person name="Holochova P."/>
            <person name="Kralova S."/>
            <person name="Pantucek R."/>
            <person name="Stankova E."/>
            <person name="Vrbovska V."/>
            <person name="Kristofova L."/>
            <person name="Svec P."/>
            <person name="Busse H.-J."/>
        </authorList>
    </citation>
    <scope>NUCLEOTIDE SEQUENCE [LARGE SCALE GENOMIC DNA]</scope>
    <source>
        <strain evidence="11 12">CCM 8852</strain>
    </source>
</reference>
<dbReference type="UniPathway" id="UPA00035">
    <property type="reaction ID" value="UER00042"/>
</dbReference>
<evidence type="ECO:0000256" key="9">
    <source>
        <dbReference type="HAMAP-Rule" id="MF_00135"/>
    </source>
</evidence>
<evidence type="ECO:0000256" key="8">
    <source>
        <dbReference type="ARBA" id="ARBA00023235"/>
    </source>
</evidence>
<dbReference type="AlphaFoldDB" id="A0A418QN13"/>
<dbReference type="CDD" id="cd00405">
    <property type="entry name" value="PRAI"/>
    <property type="match status" value="1"/>
</dbReference>
<dbReference type="EC" id="5.3.1.24" evidence="3 9"/>